<organism evidence="7 8">
    <name type="scientific">Sphingomonas paeninsulae</name>
    <dbReference type="NCBI Taxonomy" id="2319844"/>
    <lineage>
        <taxon>Bacteria</taxon>
        <taxon>Pseudomonadati</taxon>
        <taxon>Pseudomonadota</taxon>
        <taxon>Alphaproteobacteria</taxon>
        <taxon>Sphingomonadales</taxon>
        <taxon>Sphingomonadaceae</taxon>
        <taxon>Sphingomonas</taxon>
    </lineage>
</organism>
<dbReference type="GO" id="GO:0009279">
    <property type="term" value="C:cell outer membrane"/>
    <property type="evidence" value="ECO:0007669"/>
    <property type="project" value="UniProtKB-SubCell"/>
</dbReference>
<feature type="chain" id="PRO_5019717543" evidence="6">
    <location>
        <begin position="20"/>
        <end position="272"/>
    </location>
</feature>
<evidence type="ECO:0000256" key="3">
    <source>
        <dbReference type="ARBA" id="ARBA00022729"/>
    </source>
</evidence>
<keyword evidence="8" id="KW-1185">Reference proteome</keyword>
<dbReference type="AlphaFoldDB" id="A0A494TAN9"/>
<protein>
    <submittedName>
        <fullName evidence="7">MipA/OmpV family protein</fullName>
    </submittedName>
</protein>
<evidence type="ECO:0000313" key="8">
    <source>
        <dbReference type="Proteomes" id="UP000276254"/>
    </source>
</evidence>
<dbReference type="RefSeq" id="WP_121153032.1">
    <property type="nucleotide sequence ID" value="NZ_CP032829.1"/>
</dbReference>
<dbReference type="Pfam" id="PF06629">
    <property type="entry name" value="MipA"/>
    <property type="match status" value="1"/>
</dbReference>
<comment type="subcellular location">
    <subcellularLocation>
        <location evidence="1">Cell outer membrane</location>
    </subcellularLocation>
</comment>
<dbReference type="KEGG" id="spha:D3Y57_11070"/>
<evidence type="ECO:0000313" key="7">
    <source>
        <dbReference type="EMBL" id="AYJ86407.1"/>
    </source>
</evidence>
<evidence type="ECO:0000256" key="4">
    <source>
        <dbReference type="ARBA" id="ARBA00023136"/>
    </source>
</evidence>
<sequence>MRYAFLLLAATTIATPALAQDAGPPKDSITIGVGAAYVPRYEGSSDNTVTPAAAARGTISGIGFMLIGTTLYTDFVPETSATGGKLVLGPVVHVTLNRTSNKRTRDFQVAALGELDPAVEIGGQIGYSQTGVITSDYDTVSLTVGAVHDVSGVHDSYIITPQFSYGTPLSPKIYVGLNVSADYVGGKYAQTYFGVTPGQSIASGLATYTPGDGFKDVSAGLGVNYSLTGDLRHGLSLFAVGSYERLLGDFARSPVVNDRSQLIGAAGLAYTF</sequence>
<feature type="signal peptide" evidence="6">
    <location>
        <begin position="1"/>
        <end position="19"/>
    </location>
</feature>
<dbReference type="Proteomes" id="UP000276254">
    <property type="component" value="Chromosome"/>
</dbReference>
<dbReference type="PANTHER" id="PTHR38776">
    <property type="entry name" value="MLTA-INTERACTING PROTEIN-RELATED"/>
    <property type="match status" value="1"/>
</dbReference>
<evidence type="ECO:0000256" key="1">
    <source>
        <dbReference type="ARBA" id="ARBA00004442"/>
    </source>
</evidence>
<evidence type="ECO:0000256" key="5">
    <source>
        <dbReference type="ARBA" id="ARBA00023237"/>
    </source>
</evidence>
<comment type="similarity">
    <text evidence="2">Belongs to the MipA/OmpV family.</text>
</comment>
<evidence type="ECO:0000256" key="2">
    <source>
        <dbReference type="ARBA" id="ARBA00005722"/>
    </source>
</evidence>
<dbReference type="PANTHER" id="PTHR38776:SF1">
    <property type="entry name" value="MLTA-INTERACTING PROTEIN-RELATED"/>
    <property type="match status" value="1"/>
</dbReference>
<gene>
    <name evidence="7" type="ORF">D3Y57_11070</name>
</gene>
<evidence type="ECO:0000256" key="6">
    <source>
        <dbReference type="SAM" id="SignalP"/>
    </source>
</evidence>
<proteinExistence type="inferred from homology"/>
<dbReference type="EMBL" id="CP032829">
    <property type="protein sequence ID" value="AYJ86407.1"/>
    <property type="molecule type" value="Genomic_DNA"/>
</dbReference>
<accession>A0A494TAN9</accession>
<dbReference type="InterPro" id="IPR010583">
    <property type="entry name" value="MipA"/>
</dbReference>
<reference evidence="7 8" key="1">
    <citation type="submission" date="2018-09" db="EMBL/GenBank/DDBJ databases">
        <title>Sphingomonas peninsula sp. nov., isolated from fildes peninsula, Antarctic soil.</title>
        <authorList>
            <person name="Yingchao G."/>
        </authorList>
    </citation>
    <scope>NUCLEOTIDE SEQUENCE [LARGE SCALE GENOMIC DNA]</scope>
    <source>
        <strain evidence="7 8">YZ-8</strain>
    </source>
</reference>
<keyword evidence="5" id="KW-0998">Cell outer membrane</keyword>
<keyword evidence="4" id="KW-0472">Membrane</keyword>
<dbReference type="OrthoDB" id="5462484at2"/>
<name>A0A494TAN9_SPHPE</name>
<keyword evidence="3 6" id="KW-0732">Signal</keyword>